<name>A0AAD9AHN1_9PEZI</name>
<keyword evidence="2" id="KW-1185">Reference proteome</keyword>
<evidence type="ECO:0000313" key="2">
    <source>
        <dbReference type="Proteomes" id="UP001243330"/>
    </source>
</evidence>
<dbReference type="Proteomes" id="UP001243330">
    <property type="component" value="Unassembled WGS sequence"/>
</dbReference>
<evidence type="ECO:0000313" key="1">
    <source>
        <dbReference type="EMBL" id="KAK1848306.1"/>
    </source>
</evidence>
<protein>
    <submittedName>
        <fullName evidence="1">Uncharacterized protein</fullName>
    </submittedName>
</protein>
<dbReference type="EMBL" id="JAQOWY010000175">
    <property type="protein sequence ID" value="KAK1848306.1"/>
    <property type="molecule type" value="Genomic_DNA"/>
</dbReference>
<gene>
    <name evidence="1" type="ORF">CCHR01_09073</name>
</gene>
<dbReference type="AlphaFoldDB" id="A0AAD9AHN1"/>
<comment type="caution">
    <text evidence="1">The sequence shown here is derived from an EMBL/GenBank/DDBJ whole genome shotgun (WGS) entry which is preliminary data.</text>
</comment>
<sequence>MWLGLEIINVVLFPSPSFPIPYTHRRLAPLSRLNFTHPRWVEIWGRSLTGHELVYGKTSAYAIRMQVIHIGQGWQVVGGYGKQSCPRLLLLGSDRATSRMGL</sequence>
<reference evidence="1" key="1">
    <citation type="submission" date="2023-01" db="EMBL/GenBank/DDBJ databases">
        <title>Colletotrichum chrysophilum M932 genome sequence.</title>
        <authorList>
            <person name="Baroncelli R."/>
        </authorList>
    </citation>
    <scope>NUCLEOTIDE SEQUENCE</scope>
    <source>
        <strain evidence="1">M932</strain>
    </source>
</reference>
<proteinExistence type="predicted"/>
<organism evidence="1 2">
    <name type="scientific">Colletotrichum chrysophilum</name>
    <dbReference type="NCBI Taxonomy" id="1836956"/>
    <lineage>
        <taxon>Eukaryota</taxon>
        <taxon>Fungi</taxon>
        <taxon>Dikarya</taxon>
        <taxon>Ascomycota</taxon>
        <taxon>Pezizomycotina</taxon>
        <taxon>Sordariomycetes</taxon>
        <taxon>Hypocreomycetidae</taxon>
        <taxon>Glomerellales</taxon>
        <taxon>Glomerellaceae</taxon>
        <taxon>Colletotrichum</taxon>
        <taxon>Colletotrichum gloeosporioides species complex</taxon>
    </lineage>
</organism>
<accession>A0AAD9AHN1</accession>